<gene>
    <name evidence="2" type="ORF">O4U47_16520</name>
</gene>
<evidence type="ECO:0000259" key="1">
    <source>
        <dbReference type="PROSITE" id="PS51462"/>
    </source>
</evidence>
<organism evidence="2 3">
    <name type="scientific">Nocardiopsis suaedae</name>
    <dbReference type="NCBI Taxonomy" id="3018444"/>
    <lineage>
        <taxon>Bacteria</taxon>
        <taxon>Bacillati</taxon>
        <taxon>Actinomycetota</taxon>
        <taxon>Actinomycetes</taxon>
        <taxon>Streptosporangiales</taxon>
        <taxon>Nocardiopsidaceae</taxon>
        <taxon>Nocardiopsis</taxon>
    </lineage>
</organism>
<protein>
    <submittedName>
        <fullName evidence="2">NUDIX domain-containing protein</fullName>
    </submittedName>
</protein>
<sequence length="170" mass="17646">MPTVFPPPGPAAPAVEAAAIVPGPDWTLTFVLCASGPQAGHWTLPGGRTAPGESAEQAARRAAEEGAGLRTGPLAPTGLYEVRGGDGGTGDHRHLHVFRALQPYPVPEGFDPGEAGGVGQVHPRDVLPHPAHMRVLNDAGLADYDEALVRRLMLADGVLMRRLDGDPPPA</sequence>
<accession>A0ABT4TP01</accession>
<comment type="caution">
    <text evidence="2">The sequence shown here is derived from an EMBL/GenBank/DDBJ whole genome shotgun (WGS) entry which is preliminary data.</text>
</comment>
<feature type="domain" description="Nudix hydrolase" evidence="1">
    <location>
        <begin position="10"/>
        <end position="154"/>
    </location>
</feature>
<evidence type="ECO:0000313" key="3">
    <source>
        <dbReference type="Proteomes" id="UP001165685"/>
    </source>
</evidence>
<proteinExistence type="predicted"/>
<dbReference type="InterPro" id="IPR000086">
    <property type="entry name" value="NUDIX_hydrolase_dom"/>
</dbReference>
<dbReference type="EMBL" id="JAQFWP010000030">
    <property type="protein sequence ID" value="MDA2806120.1"/>
    <property type="molecule type" value="Genomic_DNA"/>
</dbReference>
<name>A0ABT4TP01_9ACTN</name>
<dbReference type="Proteomes" id="UP001165685">
    <property type="component" value="Unassembled WGS sequence"/>
</dbReference>
<dbReference type="PROSITE" id="PS51462">
    <property type="entry name" value="NUDIX"/>
    <property type="match status" value="1"/>
</dbReference>
<reference evidence="2" key="1">
    <citation type="submission" date="2023-01" db="EMBL/GenBank/DDBJ databases">
        <title>Draft genome sequence of Nocardiopsis sp. LSu2-4 isolated from halophytes.</title>
        <authorList>
            <person name="Duangmal K."/>
            <person name="Chantavorakit T."/>
        </authorList>
    </citation>
    <scope>NUCLEOTIDE SEQUENCE</scope>
    <source>
        <strain evidence="2">LSu2-4</strain>
    </source>
</reference>
<dbReference type="RefSeq" id="WP_270678765.1">
    <property type="nucleotide sequence ID" value="NZ_JAQFWP010000030.1"/>
</dbReference>
<evidence type="ECO:0000313" key="2">
    <source>
        <dbReference type="EMBL" id="MDA2806120.1"/>
    </source>
</evidence>
<dbReference type="Pfam" id="PF00293">
    <property type="entry name" value="NUDIX"/>
    <property type="match status" value="1"/>
</dbReference>
<dbReference type="SUPFAM" id="SSF55811">
    <property type="entry name" value="Nudix"/>
    <property type="match status" value="1"/>
</dbReference>
<dbReference type="Gene3D" id="3.90.79.10">
    <property type="entry name" value="Nucleoside Triphosphate Pyrophosphohydrolase"/>
    <property type="match status" value="1"/>
</dbReference>
<keyword evidence="3" id="KW-1185">Reference proteome</keyword>
<dbReference type="InterPro" id="IPR015797">
    <property type="entry name" value="NUDIX_hydrolase-like_dom_sf"/>
</dbReference>